<evidence type="ECO:0008006" key="4">
    <source>
        <dbReference type="Google" id="ProtNLM"/>
    </source>
</evidence>
<name>A0AAV3NU49_LITER</name>
<keyword evidence="1" id="KW-0812">Transmembrane</keyword>
<proteinExistence type="predicted"/>
<evidence type="ECO:0000313" key="3">
    <source>
        <dbReference type="Proteomes" id="UP001454036"/>
    </source>
</evidence>
<keyword evidence="1" id="KW-0472">Membrane</keyword>
<dbReference type="Proteomes" id="UP001454036">
    <property type="component" value="Unassembled WGS sequence"/>
</dbReference>
<evidence type="ECO:0000256" key="1">
    <source>
        <dbReference type="SAM" id="Phobius"/>
    </source>
</evidence>
<keyword evidence="1" id="KW-1133">Transmembrane helix</keyword>
<organism evidence="2 3">
    <name type="scientific">Lithospermum erythrorhizon</name>
    <name type="common">Purple gromwell</name>
    <name type="synonym">Lithospermum officinale var. erythrorhizon</name>
    <dbReference type="NCBI Taxonomy" id="34254"/>
    <lineage>
        <taxon>Eukaryota</taxon>
        <taxon>Viridiplantae</taxon>
        <taxon>Streptophyta</taxon>
        <taxon>Embryophyta</taxon>
        <taxon>Tracheophyta</taxon>
        <taxon>Spermatophyta</taxon>
        <taxon>Magnoliopsida</taxon>
        <taxon>eudicotyledons</taxon>
        <taxon>Gunneridae</taxon>
        <taxon>Pentapetalae</taxon>
        <taxon>asterids</taxon>
        <taxon>lamiids</taxon>
        <taxon>Boraginales</taxon>
        <taxon>Boraginaceae</taxon>
        <taxon>Boraginoideae</taxon>
        <taxon>Lithospermeae</taxon>
        <taxon>Lithospermum</taxon>
    </lineage>
</organism>
<reference evidence="2 3" key="1">
    <citation type="submission" date="2024-01" db="EMBL/GenBank/DDBJ databases">
        <title>The complete chloroplast genome sequence of Lithospermum erythrorhizon: insights into the phylogenetic relationship among Boraginaceae species and the maternal lineages of purple gromwells.</title>
        <authorList>
            <person name="Okada T."/>
            <person name="Watanabe K."/>
        </authorList>
    </citation>
    <scope>NUCLEOTIDE SEQUENCE [LARGE SCALE GENOMIC DNA]</scope>
</reference>
<dbReference type="EMBL" id="BAABME010000399">
    <property type="protein sequence ID" value="GAA0142453.1"/>
    <property type="molecule type" value="Genomic_DNA"/>
</dbReference>
<accession>A0AAV3NU49</accession>
<comment type="caution">
    <text evidence="2">The sequence shown here is derived from an EMBL/GenBank/DDBJ whole genome shotgun (WGS) entry which is preliminary data.</text>
</comment>
<dbReference type="AlphaFoldDB" id="A0AAV3NU49"/>
<keyword evidence="3" id="KW-1185">Reference proteome</keyword>
<feature type="transmembrane region" description="Helical" evidence="1">
    <location>
        <begin position="12"/>
        <end position="33"/>
    </location>
</feature>
<protein>
    <recommendedName>
        <fullName evidence="4">Secreted protein</fullName>
    </recommendedName>
</protein>
<evidence type="ECO:0000313" key="2">
    <source>
        <dbReference type="EMBL" id="GAA0142453.1"/>
    </source>
</evidence>
<sequence length="67" mass="7326">MFFASWKFTVHLITSFVIAFQGYTLRIGGLVALRSPAPRSVNWLVMAKSLLLRSSSSAKAALRAILG</sequence>
<gene>
    <name evidence="2" type="ORF">LIER_03353</name>
</gene>